<evidence type="ECO:0000313" key="9">
    <source>
        <dbReference type="Proteomes" id="UP000440224"/>
    </source>
</evidence>
<feature type="transmembrane region" description="Helical" evidence="7">
    <location>
        <begin position="238"/>
        <end position="255"/>
    </location>
</feature>
<evidence type="ECO:0000256" key="6">
    <source>
        <dbReference type="SAM" id="MobiDB-lite"/>
    </source>
</evidence>
<dbReference type="GO" id="GO:0015499">
    <property type="term" value="F:formate transmembrane transporter activity"/>
    <property type="evidence" value="ECO:0007669"/>
    <property type="project" value="TreeGrafter"/>
</dbReference>
<dbReference type="Proteomes" id="UP000440224">
    <property type="component" value="Unassembled WGS sequence"/>
</dbReference>
<evidence type="ECO:0000256" key="4">
    <source>
        <dbReference type="ARBA" id="ARBA00023136"/>
    </source>
</evidence>
<comment type="similarity">
    <text evidence="5">Belongs to the FNT transporter (TC 1.A.16) family.</text>
</comment>
<evidence type="ECO:0000256" key="2">
    <source>
        <dbReference type="ARBA" id="ARBA00022692"/>
    </source>
</evidence>
<dbReference type="Pfam" id="PF01226">
    <property type="entry name" value="Form_Nir_trans"/>
    <property type="match status" value="1"/>
</dbReference>
<evidence type="ECO:0000256" key="3">
    <source>
        <dbReference type="ARBA" id="ARBA00022989"/>
    </source>
</evidence>
<evidence type="ECO:0000256" key="1">
    <source>
        <dbReference type="ARBA" id="ARBA00004141"/>
    </source>
</evidence>
<dbReference type="AlphaFoldDB" id="A0A6N7PL04"/>
<feature type="transmembrane region" description="Helical" evidence="7">
    <location>
        <begin position="186"/>
        <end position="204"/>
    </location>
</feature>
<dbReference type="PANTHER" id="PTHR30520">
    <property type="entry name" value="FORMATE TRANSPORTER-RELATED"/>
    <property type="match status" value="1"/>
</dbReference>
<keyword evidence="9" id="KW-1185">Reference proteome</keyword>
<evidence type="ECO:0000256" key="5">
    <source>
        <dbReference type="ARBA" id="ARBA00049660"/>
    </source>
</evidence>
<feature type="transmembrane region" description="Helical" evidence="7">
    <location>
        <begin position="28"/>
        <end position="51"/>
    </location>
</feature>
<comment type="subcellular location">
    <subcellularLocation>
        <location evidence="1">Membrane</location>
        <topology evidence="1">Multi-pass membrane protein</topology>
    </subcellularLocation>
</comment>
<evidence type="ECO:0000313" key="8">
    <source>
        <dbReference type="EMBL" id="MRG92467.1"/>
    </source>
</evidence>
<proteinExistence type="inferred from homology"/>
<feature type="transmembrane region" description="Helical" evidence="7">
    <location>
        <begin position="99"/>
        <end position="120"/>
    </location>
</feature>
<protein>
    <submittedName>
        <fullName evidence="8">Formate/nitrite transporter family protein</fullName>
    </submittedName>
</protein>
<dbReference type="EMBL" id="WJIE01000003">
    <property type="protein sequence ID" value="MRG92467.1"/>
    <property type="molecule type" value="Genomic_DNA"/>
</dbReference>
<keyword evidence="4 7" id="KW-0472">Membrane</keyword>
<feature type="transmembrane region" description="Helical" evidence="7">
    <location>
        <begin position="155"/>
        <end position="179"/>
    </location>
</feature>
<dbReference type="InterPro" id="IPR023271">
    <property type="entry name" value="Aquaporin-like"/>
</dbReference>
<reference evidence="8 9" key="1">
    <citation type="submission" date="2019-10" db="EMBL/GenBank/DDBJ databases">
        <title>A soil myxobacterium in the family Polyangiaceae.</title>
        <authorList>
            <person name="Li Y."/>
            <person name="Wang J."/>
        </authorList>
    </citation>
    <scope>NUCLEOTIDE SEQUENCE [LARGE SCALE GENOMIC DNA]</scope>
    <source>
        <strain evidence="8 9">DSM 14734</strain>
    </source>
</reference>
<feature type="transmembrane region" description="Helical" evidence="7">
    <location>
        <begin position="57"/>
        <end position="78"/>
    </location>
</feature>
<name>A0A6N7PL04_9BACT</name>
<dbReference type="Gene3D" id="1.20.1080.10">
    <property type="entry name" value="Glycerol uptake facilitator protein"/>
    <property type="match status" value="1"/>
</dbReference>
<dbReference type="GO" id="GO:0005886">
    <property type="term" value="C:plasma membrane"/>
    <property type="evidence" value="ECO:0007669"/>
    <property type="project" value="TreeGrafter"/>
</dbReference>
<comment type="caution">
    <text evidence="8">The sequence shown here is derived from an EMBL/GenBank/DDBJ whole genome shotgun (WGS) entry which is preliminary data.</text>
</comment>
<feature type="region of interest" description="Disordered" evidence="6">
    <location>
        <begin position="290"/>
        <end position="309"/>
    </location>
</feature>
<dbReference type="PANTHER" id="PTHR30520:SF6">
    <property type="entry name" value="FORMATE_NITRATE FAMILY TRANSPORTER (EUROFUNG)"/>
    <property type="match status" value="1"/>
</dbReference>
<dbReference type="RefSeq" id="WP_153819343.1">
    <property type="nucleotide sequence ID" value="NZ_WJIE01000003.1"/>
</dbReference>
<sequence>MDYVAPSKVVSLLLDAGTAKARASLRDLVIRGFLAGALLGFATSLAVTAAVQTTIPLVGAIVFPVGFVMIVLLGLELVTGNFALLPMAMLDKRVTAAELARNFAVVFCANLAGSLFYAWLLSISLTMAGSVPPDAVANKIIAIAQAKTQFPQYGLAGLLGVFVRSILCNWMVCLGVVMAMTSTATVGKIAAAWLPILVFFAHGYEHSVVNMFVIPAGMLLGAKITFADWWLKNQLPVTVGNFVGGCLFTGMALYFTHKPKPEAPADLAPPAPAPPPVLELAAEPVLELVTNEPEHDADSTPAAAIRDSA</sequence>
<gene>
    <name evidence="8" type="ORF">GF068_11090</name>
</gene>
<accession>A0A6N7PL04</accession>
<organism evidence="8 9">
    <name type="scientific">Polyangium spumosum</name>
    <dbReference type="NCBI Taxonomy" id="889282"/>
    <lineage>
        <taxon>Bacteria</taxon>
        <taxon>Pseudomonadati</taxon>
        <taxon>Myxococcota</taxon>
        <taxon>Polyangia</taxon>
        <taxon>Polyangiales</taxon>
        <taxon>Polyangiaceae</taxon>
        <taxon>Polyangium</taxon>
    </lineage>
</organism>
<keyword evidence="3 7" id="KW-1133">Transmembrane helix</keyword>
<dbReference type="InterPro" id="IPR000292">
    <property type="entry name" value="For/NO2_transpt"/>
</dbReference>
<evidence type="ECO:0000256" key="7">
    <source>
        <dbReference type="SAM" id="Phobius"/>
    </source>
</evidence>
<keyword evidence="2 7" id="KW-0812">Transmembrane</keyword>
<feature type="transmembrane region" description="Helical" evidence="7">
    <location>
        <begin position="210"/>
        <end position="231"/>
    </location>
</feature>
<dbReference type="OrthoDB" id="9786493at2"/>